<dbReference type="EMBL" id="BAAAUV010000029">
    <property type="protein sequence ID" value="GAA3235930.1"/>
    <property type="molecule type" value="Genomic_DNA"/>
</dbReference>
<accession>A0ABP6QJL9</accession>
<evidence type="ECO:0000256" key="1">
    <source>
        <dbReference type="SAM" id="MobiDB-lite"/>
    </source>
</evidence>
<sequence length="251" mass="27433">MRNPFIVLCACLALLYSLTAGTGCARQRPSTVLSPRPPSPTASTPPTGAQEPSGGGAGGCTIHGTAIQCGPAARTLRQARALLLTPHDVGPVMPHASPLASPAPSVPTCGPDTLTHRAPESVGRLFLRSWRDEGGRYRNSTLSRIVLVEMALVYPDSQQAQRDLFRMRDVKCARQKLSTRSGEWVHVHRVQQIKCPHRSGICGFIFDYRQKGNLILATRYASVLLWGKNSTLPAVQRIAAEYSDRLVRRFR</sequence>
<reference evidence="4" key="1">
    <citation type="journal article" date="2019" name="Int. J. Syst. Evol. Microbiol.">
        <title>The Global Catalogue of Microorganisms (GCM) 10K type strain sequencing project: providing services to taxonomists for standard genome sequencing and annotation.</title>
        <authorList>
            <consortium name="The Broad Institute Genomics Platform"/>
            <consortium name="The Broad Institute Genome Sequencing Center for Infectious Disease"/>
            <person name="Wu L."/>
            <person name="Ma J."/>
        </authorList>
    </citation>
    <scope>NUCLEOTIDE SEQUENCE [LARGE SCALE GENOMIC DNA]</scope>
    <source>
        <strain evidence="4">JCM 9377</strain>
    </source>
</reference>
<keyword evidence="4" id="KW-1185">Reference proteome</keyword>
<dbReference type="Proteomes" id="UP001501237">
    <property type="component" value="Unassembled WGS sequence"/>
</dbReference>
<keyword evidence="2" id="KW-0732">Signal</keyword>
<evidence type="ECO:0000256" key="2">
    <source>
        <dbReference type="SAM" id="SignalP"/>
    </source>
</evidence>
<feature type="signal peptide" evidence="2">
    <location>
        <begin position="1"/>
        <end position="25"/>
    </location>
</feature>
<protein>
    <submittedName>
        <fullName evidence="3">Uncharacterized protein</fullName>
    </submittedName>
</protein>
<proteinExistence type="predicted"/>
<dbReference type="RefSeq" id="WP_344837139.1">
    <property type="nucleotide sequence ID" value="NZ_BAAAUV010000029.1"/>
</dbReference>
<evidence type="ECO:0000313" key="4">
    <source>
        <dbReference type="Proteomes" id="UP001501237"/>
    </source>
</evidence>
<evidence type="ECO:0000313" key="3">
    <source>
        <dbReference type="EMBL" id="GAA3235930.1"/>
    </source>
</evidence>
<gene>
    <name evidence="3" type="ORF">GCM10010468_69920</name>
</gene>
<feature type="region of interest" description="Disordered" evidence="1">
    <location>
        <begin position="26"/>
        <end position="57"/>
    </location>
</feature>
<name>A0ABP6QJL9_9ACTN</name>
<dbReference type="PROSITE" id="PS51257">
    <property type="entry name" value="PROKAR_LIPOPROTEIN"/>
    <property type="match status" value="1"/>
</dbReference>
<comment type="caution">
    <text evidence="3">The sequence shown here is derived from an EMBL/GenBank/DDBJ whole genome shotgun (WGS) entry which is preliminary data.</text>
</comment>
<organism evidence="3 4">
    <name type="scientific">Actinocorallia longicatena</name>
    <dbReference type="NCBI Taxonomy" id="111803"/>
    <lineage>
        <taxon>Bacteria</taxon>
        <taxon>Bacillati</taxon>
        <taxon>Actinomycetota</taxon>
        <taxon>Actinomycetes</taxon>
        <taxon>Streptosporangiales</taxon>
        <taxon>Thermomonosporaceae</taxon>
        <taxon>Actinocorallia</taxon>
    </lineage>
</organism>
<feature type="chain" id="PRO_5047359629" evidence="2">
    <location>
        <begin position="26"/>
        <end position="251"/>
    </location>
</feature>